<dbReference type="RefSeq" id="WP_259622064.1">
    <property type="nucleotide sequence ID" value="NZ_JANYMP010000002.1"/>
</dbReference>
<accession>A0A9X2VHA6</accession>
<feature type="transmembrane region" description="Helical" evidence="1">
    <location>
        <begin position="72"/>
        <end position="93"/>
    </location>
</feature>
<evidence type="ECO:0000313" key="2">
    <source>
        <dbReference type="EMBL" id="MCS7476576.1"/>
    </source>
</evidence>
<keyword evidence="1" id="KW-0472">Membrane</keyword>
<reference evidence="2" key="1">
    <citation type="submission" date="2022-08" db="EMBL/GenBank/DDBJ databases">
        <authorList>
            <person name="Tistechok S."/>
            <person name="Samborskyy M."/>
            <person name="Roman I."/>
        </authorList>
    </citation>
    <scope>NUCLEOTIDE SEQUENCE</scope>
    <source>
        <strain evidence="2">DSM 103496</strain>
    </source>
</reference>
<gene>
    <name evidence="2" type="ORF">NZH93_06910</name>
</gene>
<organism evidence="2 3">
    <name type="scientific">Umezawaea endophytica</name>
    <dbReference type="NCBI Taxonomy" id="1654476"/>
    <lineage>
        <taxon>Bacteria</taxon>
        <taxon>Bacillati</taxon>
        <taxon>Actinomycetota</taxon>
        <taxon>Actinomycetes</taxon>
        <taxon>Pseudonocardiales</taxon>
        <taxon>Pseudonocardiaceae</taxon>
        <taxon>Umezawaea</taxon>
    </lineage>
</organism>
<feature type="transmembrane region" description="Helical" evidence="1">
    <location>
        <begin position="31"/>
        <end position="52"/>
    </location>
</feature>
<evidence type="ECO:0000256" key="1">
    <source>
        <dbReference type="SAM" id="Phobius"/>
    </source>
</evidence>
<keyword evidence="1" id="KW-1133">Transmembrane helix</keyword>
<keyword evidence="1" id="KW-0812">Transmembrane</keyword>
<feature type="transmembrane region" description="Helical" evidence="1">
    <location>
        <begin position="133"/>
        <end position="153"/>
    </location>
</feature>
<dbReference type="Proteomes" id="UP001141259">
    <property type="component" value="Unassembled WGS sequence"/>
</dbReference>
<keyword evidence="3" id="KW-1185">Reference proteome</keyword>
<name>A0A9X2VHA6_9PSEU</name>
<evidence type="ECO:0000313" key="3">
    <source>
        <dbReference type="Proteomes" id="UP001141259"/>
    </source>
</evidence>
<feature type="transmembrane region" description="Helical" evidence="1">
    <location>
        <begin position="100"/>
        <end position="121"/>
    </location>
</feature>
<proteinExistence type="predicted"/>
<protein>
    <submittedName>
        <fullName evidence="2">Uncharacterized protein</fullName>
    </submittedName>
</protein>
<sequence length="162" mass="16800">MTGESDDLSRLRDEIDQVGVSAAKRVDPGTGALVIAVAVFALLVAQLLPWAGAARGWEILLGEIPDGEVVGALPKMFAFASVIAGVLLSALSLILRRWALVWFCALGCFVASVSGVLSIWTQQTTTSHAPGPGPGVGLIVAVVAVVVLLVMWLRLAASRSGL</sequence>
<comment type="caution">
    <text evidence="2">The sequence shown here is derived from an EMBL/GenBank/DDBJ whole genome shotgun (WGS) entry which is preliminary data.</text>
</comment>
<dbReference type="AlphaFoldDB" id="A0A9X2VHA6"/>
<dbReference type="EMBL" id="JANYMP010000002">
    <property type="protein sequence ID" value="MCS7476576.1"/>
    <property type="molecule type" value="Genomic_DNA"/>
</dbReference>